<comment type="caution">
    <text evidence="1">The sequence shown here is derived from an EMBL/GenBank/DDBJ whole genome shotgun (WGS) entry which is preliminary data.</text>
</comment>
<reference evidence="1 2" key="1">
    <citation type="journal article" date="2019" name="Commun. Biol.">
        <title>The bagworm genome reveals a unique fibroin gene that provides high tensile strength.</title>
        <authorList>
            <person name="Kono N."/>
            <person name="Nakamura H."/>
            <person name="Ohtoshi R."/>
            <person name="Tomita M."/>
            <person name="Numata K."/>
            <person name="Arakawa K."/>
        </authorList>
    </citation>
    <scope>NUCLEOTIDE SEQUENCE [LARGE SCALE GENOMIC DNA]</scope>
</reference>
<sequence length="74" mass="8176">MVNSETKCALYSKRMVSSETKCALYGKILVNSETKCALYGKSCNRLCEHVEHVGPLGRAEKSRADLTVSPDRVI</sequence>
<evidence type="ECO:0000313" key="1">
    <source>
        <dbReference type="EMBL" id="GBP94094.1"/>
    </source>
</evidence>
<evidence type="ECO:0000313" key="2">
    <source>
        <dbReference type="Proteomes" id="UP000299102"/>
    </source>
</evidence>
<organism evidence="1 2">
    <name type="scientific">Eumeta variegata</name>
    <name type="common">Bagworm moth</name>
    <name type="synonym">Eumeta japonica</name>
    <dbReference type="NCBI Taxonomy" id="151549"/>
    <lineage>
        <taxon>Eukaryota</taxon>
        <taxon>Metazoa</taxon>
        <taxon>Ecdysozoa</taxon>
        <taxon>Arthropoda</taxon>
        <taxon>Hexapoda</taxon>
        <taxon>Insecta</taxon>
        <taxon>Pterygota</taxon>
        <taxon>Neoptera</taxon>
        <taxon>Endopterygota</taxon>
        <taxon>Lepidoptera</taxon>
        <taxon>Glossata</taxon>
        <taxon>Ditrysia</taxon>
        <taxon>Tineoidea</taxon>
        <taxon>Psychidae</taxon>
        <taxon>Oiketicinae</taxon>
        <taxon>Eumeta</taxon>
    </lineage>
</organism>
<accession>A0A4C2A4F1</accession>
<protein>
    <submittedName>
        <fullName evidence="1">Uncharacterized protein</fullName>
    </submittedName>
</protein>
<name>A0A4C2A4F1_EUMVA</name>
<dbReference type="EMBL" id="BGZK01002461">
    <property type="protein sequence ID" value="GBP94094.1"/>
    <property type="molecule type" value="Genomic_DNA"/>
</dbReference>
<gene>
    <name evidence="1" type="ORF">EVAR_69739_1</name>
</gene>
<proteinExistence type="predicted"/>
<keyword evidence="2" id="KW-1185">Reference proteome</keyword>
<dbReference type="Proteomes" id="UP000299102">
    <property type="component" value="Unassembled WGS sequence"/>
</dbReference>
<dbReference type="AlphaFoldDB" id="A0A4C2A4F1"/>